<dbReference type="AlphaFoldDB" id="A0A084G8B0"/>
<feature type="domain" description="Nrap protein" evidence="8">
    <location>
        <begin position="453"/>
        <end position="579"/>
    </location>
</feature>
<gene>
    <name evidence="12" type="ORF">SAPIO_CDS4497</name>
</gene>
<comment type="subcellular location">
    <subcellularLocation>
        <location evidence="1 5">Nucleus</location>
        <location evidence="1 5">Nucleolus</location>
    </subcellularLocation>
</comment>
<evidence type="ECO:0000256" key="2">
    <source>
        <dbReference type="ARBA" id="ARBA00006674"/>
    </source>
</evidence>
<keyword evidence="13" id="KW-1185">Reference proteome</keyword>
<keyword evidence="4 5" id="KW-0539">Nucleus</keyword>
<dbReference type="InterPro" id="IPR035371">
    <property type="entry name" value="Nrap_D6"/>
</dbReference>
<dbReference type="InterPro" id="IPR005554">
    <property type="entry name" value="NOL6/Upt22"/>
</dbReference>
<dbReference type="InterPro" id="IPR035368">
    <property type="entry name" value="Nrap_D3"/>
</dbReference>
<keyword evidence="5" id="KW-0687">Ribonucleoprotein</keyword>
<dbReference type="Pfam" id="PF17405">
    <property type="entry name" value="Nrap_D4"/>
    <property type="match status" value="1"/>
</dbReference>
<evidence type="ECO:0000256" key="4">
    <source>
        <dbReference type="ARBA" id="ARBA00023242"/>
    </source>
</evidence>
<feature type="domain" description="Nrap protein" evidence="11">
    <location>
        <begin position="944"/>
        <end position="1081"/>
    </location>
</feature>
<dbReference type="GO" id="GO:0032545">
    <property type="term" value="C:CURI complex"/>
    <property type="evidence" value="ECO:0007669"/>
    <property type="project" value="TreeGrafter"/>
</dbReference>
<comment type="similarity">
    <text evidence="2 5">Belongs to the NRAP family.</text>
</comment>
<dbReference type="Pfam" id="PF03813">
    <property type="entry name" value="Nrap"/>
    <property type="match status" value="1"/>
</dbReference>
<dbReference type="InterPro" id="IPR035370">
    <property type="entry name" value="Nrap_D5"/>
</dbReference>
<dbReference type="InterPro" id="IPR035082">
    <property type="entry name" value="Nrap_D1"/>
</dbReference>
<proteinExistence type="inferred from homology"/>
<evidence type="ECO:0000259" key="11">
    <source>
        <dbReference type="Pfam" id="PF17407"/>
    </source>
</evidence>
<dbReference type="GO" id="GO:0006364">
    <property type="term" value="P:rRNA processing"/>
    <property type="evidence" value="ECO:0007669"/>
    <property type="project" value="UniProtKB-KW"/>
</dbReference>
<dbReference type="GO" id="GO:0006409">
    <property type="term" value="P:tRNA export from nucleus"/>
    <property type="evidence" value="ECO:0007669"/>
    <property type="project" value="TreeGrafter"/>
</dbReference>
<keyword evidence="5" id="KW-0698">rRNA processing</keyword>
<feature type="domain" description="Nrap protein" evidence="6">
    <location>
        <begin position="140"/>
        <end position="275"/>
    </location>
</feature>
<evidence type="ECO:0000259" key="10">
    <source>
        <dbReference type="Pfam" id="PF17406"/>
    </source>
</evidence>
<evidence type="ECO:0000256" key="5">
    <source>
        <dbReference type="RuleBase" id="RU364032"/>
    </source>
</evidence>
<dbReference type="OrthoDB" id="10251401at2759"/>
<dbReference type="Gene3D" id="3.30.70.3030">
    <property type="match status" value="1"/>
</dbReference>
<keyword evidence="5" id="KW-0690">Ribosome biogenesis</keyword>
<dbReference type="Pfam" id="PF17403">
    <property type="entry name" value="Nrap_D2"/>
    <property type="match status" value="1"/>
</dbReference>
<dbReference type="GO" id="GO:0003723">
    <property type="term" value="F:RNA binding"/>
    <property type="evidence" value="ECO:0007669"/>
    <property type="project" value="UniProtKB-KW"/>
</dbReference>
<evidence type="ECO:0000256" key="3">
    <source>
        <dbReference type="ARBA" id="ARBA00022884"/>
    </source>
</evidence>
<feature type="domain" description="Nrap protein" evidence="7">
    <location>
        <begin position="281"/>
        <end position="424"/>
    </location>
</feature>
<dbReference type="Pfam" id="PF17404">
    <property type="entry name" value="Nrap_D3"/>
    <property type="match status" value="1"/>
</dbReference>
<dbReference type="EMBL" id="JOWA01000092">
    <property type="protein sequence ID" value="KEZ43572.1"/>
    <property type="molecule type" value="Genomic_DNA"/>
</dbReference>
<dbReference type="GO" id="GO:0032040">
    <property type="term" value="C:small-subunit processome"/>
    <property type="evidence" value="ECO:0007669"/>
    <property type="project" value="TreeGrafter"/>
</dbReference>
<evidence type="ECO:0000259" key="8">
    <source>
        <dbReference type="Pfam" id="PF17404"/>
    </source>
</evidence>
<dbReference type="Proteomes" id="UP000028545">
    <property type="component" value="Unassembled WGS sequence"/>
</dbReference>
<dbReference type="GeneID" id="27723569"/>
<dbReference type="Pfam" id="PF17407">
    <property type="entry name" value="Nrap_D6"/>
    <property type="match status" value="1"/>
</dbReference>
<evidence type="ECO:0000313" key="13">
    <source>
        <dbReference type="Proteomes" id="UP000028545"/>
    </source>
</evidence>
<dbReference type="InterPro" id="IPR035369">
    <property type="entry name" value="Nrap_D4"/>
</dbReference>
<dbReference type="InterPro" id="IPR035367">
    <property type="entry name" value="Nrap_D2"/>
</dbReference>
<dbReference type="OMA" id="NPHGGKE"/>
<dbReference type="Gene3D" id="1.10.1410.10">
    <property type="match status" value="1"/>
</dbReference>
<feature type="domain" description="Nrap protein" evidence="9">
    <location>
        <begin position="603"/>
        <end position="783"/>
    </location>
</feature>
<keyword evidence="3 5" id="KW-0694">RNA-binding</keyword>
<evidence type="ECO:0000259" key="9">
    <source>
        <dbReference type="Pfam" id="PF17405"/>
    </source>
</evidence>
<dbReference type="Pfam" id="PF17406">
    <property type="entry name" value="Nrap_D5"/>
    <property type="match status" value="1"/>
</dbReference>
<feature type="domain" description="Nrap protein" evidence="10">
    <location>
        <begin position="785"/>
        <end position="941"/>
    </location>
</feature>
<organism evidence="12 13">
    <name type="scientific">Pseudallescheria apiosperma</name>
    <name type="common">Scedosporium apiospermum</name>
    <dbReference type="NCBI Taxonomy" id="563466"/>
    <lineage>
        <taxon>Eukaryota</taxon>
        <taxon>Fungi</taxon>
        <taxon>Dikarya</taxon>
        <taxon>Ascomycota</taxon>
        <taxon>Pezizomycotina</taxon>
        <taxon>Sordariomycetes</taxon>
        <taxon>Hypocreomycetidae</taxon>
        <taxon>Microascales</taxon>
        <taxon>Microascaceae</taxon>
        <taxon>Scedosporium</taxon>
    </lineage>
</organism>
<dbReference type="VEuPathDB" id="FungiDB:SAPIO_CDS4497"/>
<evidence type="ECO:0000256" key="1">
    <source>
        <dbReference type="ARBA" id="ARBA00004604"/>
    </source>
</evidence>
<name>A0A084G8B0_PSEDA</name>
<protein>
    <recommendedName>
        <fullName evidence="5">U3 small nucleolar RNA-associated protein 22</fullName>
    </recommendedName>
</protein>
<dbReference type="GO" id="GO:0034456">
    <property type="term" value="C:UTP-C complex"/>
    <property type="evidence" value="ECO:0007669"/>
    <property type="project" value="TreeGrafter"/>
</dbReference>
<dbReference type="PANTHER" id="PTHR17972:SF0">
    <property type="entry name" value="NUCLEOLAR PROTEIN 6"/>
    <property type="match status" value="1"/>
</dbReference>
<dbReference type="HOGENOM" id="CLU_003502_1_0_1"/>
<accession>A0A084G8B0</accession>
<sequence>MESSPKRRRMSKDGATLTKTDLTFNSEAAAQIATASTFVLGAEELLRDVQVDYKKVLGDVDKVLFRLREVIEGIEGHEAISIPEATKRIEKKHKIVIPWPLPKPSPDAPYKFAYAKPSQYNVVGSYVSRTMIKGQPRHGVDMVIEMPKELFQEKDYQKMRYFYRRAYYLANVAAGIKRELGGEMELSFEYLNDCQFLPVLVLTPVDKSTRGVVRVIPCAPSGLFKKSKLLPSCNCNQRGSSQDRPKDKLPGTPFYNSTLKAEDTFIPYLQVLTLARNECPSFDKACILGRVWLQQRGFGSLVSSGGFGHFEWSIMIALLLQMGGRKGQAALSSSLSSTALFKAAVQFIASTDFISKPFLFSSYKLGADAVKEDGPVMFDPVRQLNILHKMTPWSATLLRMHAKSTLDLLSRPLEDQFEPTFIAKADLPRQMFDTLAEITVDPAEVDLDLGGDLGLVRFQATRVYNVLHEAFADRAKLVHVQWDQPPPWPVNAAVPVSGDKISYIRIGISFDPVHMGRTMEYGPPAEEQVEATKFRKFWGPKAELRRFQDGRILECVPWEGSGPFTLCRNIMNYILVHHLGRGAIPRVLSTGVEDIGPPISQVAVFNKVLEIFRDLEKTIRELEGMPLQIRRFSPISTQARYASSSEQDLASPHFPALEVVLFFETSNRWPENLVAVQETKLELLLDIAQRLQETSSSIETYLGRDNVELGIENLGYLDVVPVAPITIRIRVHSDMERTLLERQAANITFSPTIRAEAEQALEKFKWQYEILPLHCQIVSTFCTRFPALQATINIVKYWFESQMLSSHFSTQLIEVIVLYVFLQPQPYRVPSSVSTGLMQVLLFLSRWDWRDEPLVVDYDSHNISASERSAMYKKLEEWRKRDGNMKSHVLFVATSHEKSGEAYTRYGGPSRMAAMRMTVLAKAATKLVRQQQDFSARSLFQRSLEVYDVVLHLSEKELNRVLRAAGSSSAVAAKPSKFKNLEHASGLAAMPVATWPIERFVEVLRDVYEETLEFFYGDPRNHKKAAIGAVWKRRSGGQQKFRVGLPYNFRQADPSSDKVVVDRTGILAEIARIGGSLISEVEETSIPEDVGMD</sequence>
<reference evidence="12 13" key="1">
    <citation type="journal article" date="2014" name="Genome Announc.">
        <title>Draft genome sequence of the pathogenic fungus Scedosporium apiospermum.</title>
        <authorList>
            <person name="Vandeputte P."/>
            <person name="Ghamrawi S."/>
            <person name="Rechenmann M."/>
            <person name="Iltis A."/>
            <person name="Giraud S."/>
            <person name="Fleury M."/>
            <person name="Thornton C."/>
            <person name="Delhaes L."/>
            <person name="Meyer W."/>
            <person name="Papon N."/>
            <person name="Bouchara J.P."/>
        </authorList>
    </citation>
    <scope>NUCLEOTIDE SEQUENCE [LARGE SCALE GENOMIC DNA]</scope>
    <source>
        <strain evidence="12 13">IHEM 14462</strain>
    </source>
</reference>
<dbReference type="PANTHER" id="PTHR17972">
    <property type="entry name" value="NUCLEOLAR RNA-ASSOCIATED PROTEIN"/>
    <property type="match status" value="1"/>
</dbReference>
<comment type="caution">
    <text evidence="12">The sequence shown here is derived from an EMBL/GenBank/DDBJ whole genome shotgun (WGS) entry which is preliminary data.</text>
</comment>
<evidence type="ECO:0000259" key="7">
    <source>
        <dbReference type="Pfam" id="PF17403"/>
    </source>
</evidence>
<dbReference type="RefSeq" id="XP_016643371.1">
    <property type="nucleotide sequence ID" value="XM_016787026.1"/>
</dbReference>
<evidence type="ECO:0000259" key="6">
    <source>
        <dbReference type="Pfam" id="PF03813"/>
    </source>
</evidence>
<evidence type="ECO:0000313" key="12">
    <source>
        <dbReference type="EMBL" id="KEZ43572.1"/>
    </source>
</evidence>
<dbReference type="KEGG" id="sapo:SAPIO_CDS4497"/>